<dbReference type="PANTHER" id="PTHR47584:SF14">
    <property type="entry name" value="L10-INTERACTING MYB DOMAIN-CONTAINING PROTEIN-LIKE"/>
    <property type="match status" value="1"/>
</dbReference>
<evidence type="ECO:0000313" key="4">
    <source>
        <dbReference type="Proteomes" id="UP001604336"/>
    </source>
</evidence>
<dbReference type="Pfam" id="PF12776">
    <property type="entry name" value="Myb_DNA-bind_3"/>
    <property type="match status" value="1"/>
</dbReference>
<feature type="compositionally biased region" description="Basic and acidic residues" evidence="1">
    <location>
        <begin position="217"/>
        <end position="226"/>
    </location>
</feature>
<name>A0ABD1QK28_9LAMI</name>
<feature type="region of interest" description="Disordered" evidence="1">
    <location>
        <begin position="194"/>
        <end position="234"/>
    </location>
</feature>
<dbReference type="Proteomes" id="UP001604336">
    <property type="component" value="Unassembled WGS sequence"/>
</dbReference>
<dbReference type="AlphaFoldDB" id="A0ABD1QK28"/>
<keyword evidence="4" id="KW-1185">Reference proteome</keyword>
<reference evidence="4" key="1">
    <citation type="submission" date="2024-07" db="EMBL/GenBank/DDBJ databases">
        <title>Two chromosome-level genome assemblies of Korean endemic species Abeliophyllum distichum and Forsythia ovata (Oleaceae).</title>
        <authorList>
            <person name="Jang H."/>
        </authorList>
    </citation>
    <scope>NUCLEOTIDE SEQUENCE [LARGE SCALE GENOMIC DNA]</scope>
</reference>
<evidence type="ECO:0000313" key="3">
    <source>
        <dbReference type="EMBL" id="KAL2476582.1"/>
    </source>
</evidence>
<protein>
    <recommendedName>
        <fullName evidence="2">Myb/SANT-like domain-containing protein</fullName>
    </recommendedName>
</protein>
<organism evidence="3 4">
    <name type="scientific">Abeliophyllum distichum</name>
    <dbReference type="NCBI Taxonomy" id="126358"/>
    <lineage>
        <taxon>Eukaryota</taxon>
        <taxon>Viridiplantae</taxon>
        <taxon>Streptophyta</taxon>
        <taxon>Embryophyta</taxon>
        <taxon>Tracheophyta</taxon>
        <taxon>Spermatophyta</taxon>
        <taxon>Magnoliopsida</taxon>
        <taxon>eudicotyledons</taxon>
        <taxon>Gunneridae</taxon>
        <taxon>Pentapetalae</taxon>
        <taxon>asterids</taxon>
        <taxon>lamiids</taxon>
        <taxon>Lamiales</taxon>
        <taxon>Oleaceae</taxon>
        <taxon>Forsythieae</taxon>
        <taxon>Abeliophyllum</taxon>
    </lineage>
</organism>
<dbReference type="PANTHER" id="PTHR47584">
    <property type="match status" value="1"/>
</dbReference>
<dbReference type="EMBL" id="JBFOLK010000011">
    <property type="protein sequence ID" value="KAL2476582.1"/>
    <property type="molecule type" value="Genomic_DNA"/>
</dbReference>
<evidence type="ECO:0000256" key="1">
    <source>
        <dbReference type="SAM" id="MobiDB-lite"/>
    </source>
</evidence>
<proteinExistence type="predicted"/>
<gene>
    <name evidence="3" type="ORF">Adt_37318</name>
</gene>
<dbReference type="InterPro" id="IPR045026">
    <property type="entry name" value="LIMYB"/>
</dbReference>
<feature type="domain" description="Myb/SANT-like" evidence="2">
    <location>
        <begin position="59"/>
        <end position="129"/>
    </location>
</feature>
<evidence type="ECO:0000259" key="2">
    <source>
        <dbReference type="Pfam" id="PF12776"/>
    </source>
</evidence>
<comment type="caution">
    <text evidence="3">The sequence shown here is derived from an EMBL/GenBank/DDBJ whole genome shotgun (WGS) entry which is preliminary data.</text>
</comment>
<dbReference type="InterPro" id="IPR024752">
    <property type="entry name" value="Myb/SANT-like_dom"/>
</dbReference>
<accession>A0ABD1QK28</accession>
<sequence>MKTSISSRAYSYPGHILGPPPNGTNVYGAGPDPSNLDGSNFRASVKNSGFLCVEFALQHGKCFTKPGWDNLTKLFNSDAGNQWTRTQLKNHWFGMRREYQQFNELLRCTGIEYDHSRDVIVADDWWWERKIQENKDYAKFKGKNCAEIMHKYRSIFGDTYDSEKYALSPSKLSKKGFDDDVVSVGQMPFSAELHDEHVPSSGPFSTSAMECSGGYSGEKRKNDSRAAKGKKKVDSRAALSESVEKLASAGDALASHLRSRSGPPSFEQCMQQLHDLGVFDGDENYECWAISFLREGKNRVAFSGCRTDHMKIKWMRFEYTNWLCNNPHSFD</sequence>